<dbReference type="Gene3D" id="3.20.20.70">
    <property type="entry name" value="Aldolase class I"/>
    <property type="match status" value="1"/>
</dbReference>
<dbReference type="Pfam" id="PF00697">
    <property type="entry name" value="PRAI"/>
    <property type="match status" value="1"/>
</dbReference>
<comment type="similarity">
    <text evidence="9">Belongs to the TrpF family.</text>
</comment>
<keyword evidence="12" id="KW-1185">Reference proteome</keyword>
<evidence type="ECO:0000256" key="8">
    <source>
        <dbReference type="ARBA" id="ARBA00023235"/>
    </source>
</evidence>
<dbReference type="InterPro" id="IPR011060">
    <property type="entry name" value="RibuloseP-bd_barrel"/>
</dbReference>
<feature type="domain" description="N-(5'phosphoribosyl) anthranilate isomerase (PRAI)" evidence="10">
    <location>
        <begin position="8"/>
        <end position="215"/>
    </location>
</feature>
<dbReference type="GO" id="GO:0000162">
    <property type="term" value="P:L-tryptophan biosynthetic process"/>
    <property type="evidence" value="ECO:0007669"/>
    <property type="project" value="UniProtKB-UniRule"/>
</dbReference>
<evidence type="ECO:0000313" key="11">
    <source>
        <dbReference type="EMBL" id="QJD78778.1"/>
    </source>
</evidence>
<proteinExistence type="inferred from homology"/>
<evidence type="ECO:0000256" key="6">
    <source>
        <dbReference type="ARBA" id="ARBA00022822"/>
    </source>
</evidence>
<dbReference type="KEGG" id="srho:HH216_10320"/>
<dbReference type="HAMAP" id="MF_00135">
    <property type="entry name" value="PRAI"/>
    <property type="match status" value="1"/>
</dbReference>
<reference evidence="11 12" key="1">
    <citation type="submission" date="2020-04" db="EMBL/GenBank/DDBJ databases">
        <title>Genome sequencing of novel species.</title>
        <authorList>
            <person name="Heo J."/>
            <person name="Kim S.-J."/>
            <person name="Kim J.-S."/>
            <person name="Hong S.-B."/>
            <person name="Kwon S.-W."/>
        </authorList>
    </citation>
    <scope>NUCLEOTIDE SEQUENCE [LARGE SCALE GENOMIC DNA]</scope>
    <source>
        <strain evidence="11 12">CJU-R4</strain>
    </source>
</reference>
<dbReference type="EMBL" id="CP051677">
    <property type="protein sequence ID" value="QJD78778.1"/>
    <property type="molecule type" value="Genomic_DNA"/>
</dbReference>
<keyword evidence="7 9" id="KW-0057">Aromatic amino acid biosynthesis</keyword>
<evidence type="ECO:0000256" key="2">
    <source>
        <dbReference type="ARBA" id="ARBA00004664"/>
    </source>
</evidence>
<dbReference type="InterPro" id="IPR013785">
    <property type="entry name" value="Aldolase_TIM"/>
</dbReference>
<comment type="catalytic activity">
    <reaction evidence="1 9">
        <text>N-(5-phospho-beta-D-ribosyl)anthranilate = 1-(2-carboxyphenylamino)-1-deoxy-D-ribulose 5-phosphate</text>
        <dbReference type="Rhea" id="RHEA:21540"/>
        <dbReference type="ChEBI" id="CHEBI:18277"/>
        <dbReference type="ChEBI" id="CHEBI:58613"/>
        <dbReference type="EC" id="5.3.1.24"/>
    </reaction>
</comment>
<protein>
    <recommendedName>
        <fullName evidence="4 9">N-(5'-phosphoribosyl)anthranilate isomerase</fullName>
        <shortName evidence="9">PRAI</shortName>
        <ecNumber evidence="3 9">5.3.1.24</ecNumber>
    </recommendedName>
</protein>
<accession>A0A7L5DQJ0</accession>
<dbReference type="CDD" id="cd00405">
    <property type="entry name" value="PRAI"/>
    <property type="match status" value="1"/>
</dbReference>
<organism evidence="11 12">
    <name type="scientific">Spirosoma rhododendri</name>
    <dbReference type="NCBI Taxonomy" id="2728024"/>
    <lineage>
        <taxon>Bacteria</taxon>
        <taxon>Pseudomonadati</taxon>
        <taxon>Bacteroidota</taxon>
        <taxon>Cytophagia</taxon>
        <taxon>Cytophagales</taxon>
        <taxon>Cytophagaceae</taxon>
        <taxon>Spirosoma</taxon>
    </lineage>
</organism>
<evidence type="ECO:0000313" key="12">
    <source>
        <dbReference type="Proteomes" id="UP000501128"/>
    </source>
</evidence>
<evidence type="ECO:0000259" key="10">
    <source>
        <dbReference type="Pfam" id="PF00697"/>
    </source>
</evidence>
<sequence>MFTCTRLKVCCISSPDEARLAIQLGADALGLVGAMPSGPGVVADSLAADIVRQVPPPIATFMLTSETTAAGILAHHSRVQASTIQLVDAVPADTYAQLRDALPTVKLVQVIHVTDERNVAEALTAVANGADALLLDSGNPNLSVKELGGTGRVHNWQISRAIVDQSPVPVFLAGGLNPANVREAIEQVRPFGLDICSGVRTDGQLDADKLRAFVDRLR</sequence>
<dbReference type="PANTHER" id="PTHR42894">
    <property type="entry name" value="N-(5'-PHOSPHORIBOSYL)ANTHRANILATE ISOMERASE"/>
    <property type="match status" value="1"/>
</dbReference>
<evidence type="ECO:0000256" key="5">
    <source>
        <dbReference type="ARBA" id="ARBA00022605"/>
    </source>
</evidence>
<evidence type="ECO:0000256" key="7">
    <source>
        <dbReference type="ARBA" id="ARBA00023141"/>
    </source>
</evidence>
<dbReference type="InterPro" id="IPR001240">
    <property type="entry name" value="PRAI_dom"/>
</dbReference>
<dbReference type="SUPFAM" id="SSF51366">
    <property type="entry name" value="Ribulose-phoshate binding barrel"/>
    <property type="match status" value="1"/>
</dbReference>
<dbReference type="UniPathway" id="UPA00035">
    <property type="reaction ID" value="UER00042"/>
</dbReference>
<dbReference type="AlphaFoldDB" id="A0A7L5DQJ0"/>
<keyword evidence="6 9" id="KW-0822">Tryptophan biosynthesis</keyword>
<keyword evidence="5 9" id="KW-0028">Amino-acid biosynthesis</keyword>
<keyword evidence="8 9" id="KW-0413">Isomerase</keyword>
<gene>
    <name evidence="9" type="primary">trpF</name>
    <name evidence="11" type="ORF">HH216_10320</name>
</gene>
<name>A0A7L5DQJ0_9BACT</name>
<comment type="pathway">
    <text evidence="2 9">Amino-acid biosynthesis; L-tryptophan biosynthesis; L-tryptophan from chorismate: step 3/5.</text>
</comment>
<dbReference type="RefSeq" id="WP_169550745.1">
    <property type="nucleotide sequence ID" value="NZ_CP051677.1"/>
</dbReference>
<dbReference type="EC" id="5.3.1.24" evidence="3 9"/>
<evidence type="ECO:0000256" key="3">
    <source>
        <dbReference type="ARBA" id="ARBA00012572"/>
    </source>
</evidence>
<dbReference type="InterPro" id="IPR044643">
    <property type="entry name" value="TrpF_fam"/>
</dbReference>
<evidence type="ECO:0000256" key="1">
    <source>
        <dbReference type="ARBA" id="ARBA00001164"/>
    </source>
</evidence>
<dbReference type="PANTHER" id="PTHR42894:SF1">
    <property type="entry name" value="N-(5'-PHOSPHORIBOSYL)ANTHRANILATE ISOMERASE"/>
    <property type="match status" value="1"/>
</dbReference>
<evidence type="ECO:0000256" key="4">
    <source>
        <dbReference type="ARBA" id="ARBA00022272"/>
    </source>
</evidence>
<dbReference type="Proteomes" id="UP000501128">
    <property type="component" value="Chromosome"/>
</dbReference>
<evidence type="ECO:0000256" key="9">
    <source>
        <dbReference type="HAMAP-Rule" id="MF_00135"/>
    </source>
</evidence>
<dbReference type="GO" id="GO:0004640">
    <property type="term" value="F:phosphoribosylanthranilate isomerase activity"/>
    <property type="evidence" value="ECO:0007669"/>
    <property type="project" value="UniProtKB-UniRule"/>
</dbReference>